<evidence type="ECO:0000313" key="2">
    <source>
        <dbReference type="Proteomes" id="UP001165082"/>
    </source>
</evidence>
<dbReference type="EMBL" id="BRXZ01002674">
    <property type="protein sequence ID" value="GMH67627.1"/>
    <property type="molecule type" value="Genomic_DNA"/>
</dbReference>
<dbReference type="Proteomes" id="UP001165082">
    <property type="component" value="Unassembled WGS sequence"/>
</dbReference>
<name>A0A9W7ADZ4_9STRA</name>
<sequence length="282" mass="30622">MRQSADQGDVVARFFNRNPEIASSIVSHSKCPPGMSAAECAGALLRGQLQVLDCDDDEQLRLIAKQACEGQSAPVPIPSLGARSGIGDLLEGEGFTSGVEVGVQQGNNARKMLDRWPSGSLLLVDPWSPMGSTYNDLANVLAPDQDSQDAIFAEAMEAVAPHKERVKVCRGTSATCAPLVEDGSLDFVYIDARHDRASVAEDLRLWWPKLRAGGILAGHDYVTADFALVTGQRWDIGPDGGIEAEGLAVKGAVDDFAREMCRQVVVTYDEEQSWFWTWMLRK</sequence>
<comment type="caution">
    <text evidence="1">The sequence shown here is derived from an EMBL/GenBank/DDBJ whole genome shotgun (WGS) entry which is preliminary data.</text>
</comment>
<dbReference type="Gene3D" id="3.40.50.150">
    <property type="entry name" value="Vaccinia Virus protein VP39"/>
    <property type="match status" value="1"/>
</dbReference>
<reference evidence="1" key="1">
    <citation type="submission" date="2022-07" db="EMBL/GenBank/DDBJ databases">
        <title>Genome analysis of Parmales, a sister group of diatoms, reveals the evolutionary specialization of diatoms from phago-mixotrophs to photoautotrophs.</title>
        <authorList>
            <person name="Ban H."/>
            <person name="Sato S."/>
            <person name="Yoshikawa S."/>
            <person name="Kazumasa Y."/>
            <person name="Nakamura Y."/>
            <person name="Ichinomiya M."/>
            <person name="Saitoh K."/>
            <person name="Sato N."/>
            <person name="Blanc-Mathieu R."/>
            <person name="Endo H."/>
            <person name="Kuwata A."/>
            <person name="Ogata H."/>
        </authorList>
    </citation>
    <scope>NUCLEOTIDE SEQUENCE</scope>
</reference>
<dbReference type="InterPro" id="IPR029063">
    <property type="entry name" value="SAM-dependent_MTases_sf"/>
</dbReference>
<dbReference type="Pfam" id="PF13578">
    <property type="entry name" value="Methyltransf_24"/>
    <property type="match status" value="1"/>
</dbReference>
<proteinExistence type="predicted"/>
<organism evidence="1 2">
    <name type="scientific">Triparma retinervis</name>
    <dbReference type="NCBI Taxonomy" id="2557542"/>
    <lineage>
        <taxon>Eukaryota</taxon>
        <taxon>Sar</taxon>
        <taxon>Stramenopiles</taxon>
        <taxon>Ochrophyta</taxon>
        <taxon>Bolidophyceae</taxon>
        <taxon>Parmales</taxon>
        <taxon>Triparmaceae</taxon>
        <taxon>Triparma</taxon>
    </lineage>
</organism>
<keyword evidence="2" id="KW-1185">Reference proteome</keyword>
<accession>A0A9W7ADZ4</accession>
<dbReference type="OrthoDB" id="202614at2759"/>
<protein>
    <recommendedName>
        <fullName evidence="3">Class I SAM-dependent methyltransferase</fullName>
    </recommendedName>
</protein>
<evidence type="ECO:0000313" key="1">
    <source>
        <dbReference type="EMBL" id="GMH67627.1"/>
    </source>
</evidence>
<evidence type="ECO:0008006" key="3">
    <source>
        <dbReference type="Google" id="ProtNLM"/>
    </source>
</evidence>
<gene>
    <name evidence="1" type="ORF">TrRE_jg7013</name>
</gene>
<dbReference type="SUPFAM" id="SSF53335">
    <property type="entry name" value="S-adenosyl-L-methionine-dependent methyltransferases"/>
    <property type="match status" value="1"/>
</dbReference>
<dbReference type="PANTHER" id="PTHR37909">
    <property type="entry name" value="S-ADENOSYL-L-METHIONINE-DEPENDENT METHYLTRANSFERASES SUPERFAMILY PROTEIN"/>
    <property type="match status" value="1"/>
</dbReference>
<dbReference type="AlphaFoldDB" id="A0A9W7ADZ4"/>
<dbReference type="PANTHER" id="PTHR37909:SF1">
    <property type="entry name" value="S-ADENOSYL-L-METHIONINE-DEPENDENT METHYLTRANSFERASES SUPERFAMILY PROTEIN"/>
    <property type="match status" value="1"/>
</dbReference>